<reference evidence="1 2" key="2">
    <citation type="submission" date="2019-04" db="EMBL/GenBank/DDBJ databases">
        <title>The genome sequence of big-headed turtle.</title>
        <authorList>
            <person name="Gong S."/>
        </authorList>
    </citation>
    <scope>NUCLEOTIDE SEQUENCE [LARGE SCALE GENOMIC DNA]</scope>
    <source>
        <strain evidence="1">DO16091913</strain>
        <tissue evidence="1">Muscle</tissue>
    </source>
</reference>
<accession>A0A4D9EIA7</accession>
<reference evidence="1 2" key="1">
    <citation type="submission" date="2019-04" db="EMBL/GenBank/DDBJ databases">
        <title>Draft genome of the big-headed turtle Platysternon megacephalum.</title>
        <authorList>
            <person name="Gong S."/>
        </authorList>
    </citation>
    <scope>NUCLEOTIDE SEQUENCE [LARGE SCALE GENOMIC DNA]</scope>
    <source>
        <strain evidence="1">DO16091913</strain>
        <tissue evidence="1">Muscle</tissue>
    </source>
</reference>
<organism evidence="1 2">
    <name type="scientific">Platysternon megacephalum</name>
    <name type="common">big-headed turtle</name>
    <dbReference type="NCBI Taxonomy" id="55544"/>
    <lineage>
        <taxon>Eukaryota</taxon>
        <taxon>Metazoa</taxon>
        <taxon>Chordata</taxon>
        <taxon>Craniata</taxon>
        <taxon>Vertebrata</taxon>
        <taxon>Euteleostomi</taxon>
        <taxon>Archelosauria</taxon>
        <taxon>Testudinata</taxon>
        <taxon>Testudines</taxon>
        <taxon>Cryptodira</taxon>
        <taxon>Durocryptodira</taxon>
        <taxon>Testudinoidea</taxon>
        <taxon>Platysternidae</taxon>
        <taxon>Platysternon</taxon>
    </lineage>
</organism>
<gene>
    <name evidence="1" type="ORF">DR999_PMT11160</name>
</gene>
<protein>
    <submittedName>
        <fullName evidence="1">YTH domain-containing family protein 1</fullName>
    </submittedName>
</protein>
<evidence type="ECO:0000313" key="2">
    <source>
        <dbReference type="Proteomes" id="UP000297703"/>
    </source>
</evidence>
<keyword evidence="2" id="KW-1185">Reference proteome</keyword>
<comment type="caution">
    <text evidence="1">The sequence shown here is derived from an EMBL/GenBank/DDBJ whole genome shotgun (WGS) entry which is preliminary data.</text>
</comment>
<proteinExistence type="predicted"/>
<dbReference type="EMBL" id="QXTE01000101">
    <property type="protein sequence ID" value="TFK06140.1"/>
    <property type="molecule type" value="Genomic_DNA"/>
</dbReference>
<dbReference type="AlphaFoldDB" id="A0A4D9EIA7"/>
<dbReference type="Proteomes" id="UP000297703">
    <property type="component" value="Unassembled WGS sequence"/>
</dbReference>
<sequence>MVGKTARLQKKIAEAIMLMATQYQASGVLPNSSVHGLRPKHMKVLCPSSPAPHSPTAKSIQTILAKMLLTPQPLPPTIPAPTCFTSHDLPTLTCTNVCQPLPPQPIPSVLPPPPIPICTPSCPRPPSLSAPHLCPIPHHTQALCSSPPTPAPNLSATANNNWTVYLC</sequence>
<name>A0A4D9EIA7_9SAUR</name>
<evidence type="ECO:0000313" key="1">
    <source>
        <dbReference type="EMBL" id="TFK06140.1"/>
    </source>
</evidence>